<dbReference type="Proteomes" id="UP001141336">
    <property type="component" value="Unassembled WGS sequence"/>
</dbReference>
<evidence type="ECO:0000313" key="3">
    <source>
        <dbReference type="Proteomes" id="UP001141336"/>
    </source>
</evidence>
<keyword evidence="3" id="KW-1185">Reference proteome</keyword>
<organism evidence="2 3">
    <name type="scientific">Methanocorpusculum vombati</name>
    <dbReference type="NCBI Taxonomy" id="3002864"/>
    <lineage>
        <taxon>Archaea</taxon>
        <taxon>Methanobacteriati</taxon>
        <taxon>Methanobacteriota</taxon>
        <taxon>Stenosarchaea group</taxon>
        <taxon>Methanomicrobia</taxon>
        <taxon>Methanomicrobiales</taxon>
        <taxon>Methanocorpusculaceae</taxon>
        <taxon>Methanocorpusculum</taxon>
    </lineage>
</organism>
<feature type="non-terminal residue" evidence="2">
    <location>
        <position position="69"/>
    </location>
</feature>
<accession>A0ABT4IMU0</accession>
<dbReference type="EMBL" id="JAPTGC010000005">
    <property type="protein sequence ID" value="MCZ0862639.1"/>
    <property type="molecule type" value="Genomic_DNA"/>
</dbReference>
<name>A0ABT4IMU0_9EURY</name>
<evidence type="ECO:0000313" key="2">
    <source>
        <dbReference type="EMBL" id="MCZ0862639.1"/>
    </source>
</evidence>
<feature type="compositionally biased region" description="Low complexity" evidence="1">
    <location>
        <begin position="57"/>
        <end position="69"/>
    </location>
</feature>
<evidence type="ECO:0000256" key="1">
    <source>
        <dbReference type="SAM" id="MobiDB-lite"/>
    </source>
</evidence>
<sequence>MSEAAARSAASALSAFPFSSCPLRRFSHYLRSLLFMGSFLVHVNLREDSPQSPLMISSTGGSSSGPFFR</sequence>
<protein>
    <submittedName>
        <fullName evidence="2">Uncharacterized protein</fullName>
    </submittedName>
</protein>
<reference evidence="2" key="1">
    <citation type="submission" date="2022-12" db="EMBL/GenBank/DDBJ databases">
        <title>Isolation and characterisation of novel Methanocorpusculum spp. from native Australian herbivores indicates the genus is ancestrally host-associated.</title>
        <authorList>
            <person name="Volmer J.G."/>
            <person name="Soo R.M."/>
            <person name="Evans P.N."/>
            <person name="Hoedt E.C."/>
            <person name="Astorga Alsina A.L."/>
            <person name="Woodcroft B.J."/>
            <person name="Tyson G.W."/>
            <person name="Hugenholtz P."/>
            <person name="Morrison M."/>
        </authorList>
    </citation>
    <scope>NUCLEOTIDE SEQUENCE</scope>
    <source>
        <strain evidence="2">CW153</strain>
    </source>
</reference>
<feature type="region of interest" description="Disordered" evidence="1">
    <location>
        <begin position="50"/>
        <end position="69"/>
    </location>
</feature>
<dbReference type="RefSeq" id="WP_268922895.1">
    <property type="nucleotide sequence ID" value="NZ_JAPTGC010000005.1"/>
</dbReference>
<proteinExistence type="predicted"/>
<comment type="caution">
    <text evidence="2">The sequence shown here is derived from an EMBL/GenBank/DDBJ whole genome shotgun (WGS) entry which is preliminary data.</text>
</comment>
<gene>
    <name evidence="2" type="ORF">O0S09_05125</name>
</gene>